<keyword evidence="2" id="KW-0597">Phosphoprotein</keyword>
<reference evidence="4 5" key="1">
    <citation type="submission" date="2020-05" db="EMBL/GenBank/DDBJ databases">
        <title>Aquincola sp. isolate from soil.</title>
        <authorList>
            <person name="Han J."/>
            <person name="Kim D.-U."/>
        </authorList>
    </citation>
    <scope>NUCLEOTIDE SEQUENCE [LARGE SCALE GENOMIC DNA]</scope>
    <source>
        <strain evidence="4 5">S2</strain>
    </source>
</reference>
<dbReference type="SMART" id="SM00073">
    <property type="entry name" value="HPT"/>
    <property type="match status" value="1"/>
</dbReference>
<dbReference type="PROSITE" id="PS50894">
    <property type="entry name" value="HPT"/>
    <property type="match status" value="1"/>
</dbReference>
<organism evidence="4 5">
    <name type="scientific">Pseudaquabacterium terrae</name>
    <dbReference type="NCBI Taxonomy" id="2732868"/>
    <lineage>
        <taxon>Bacteria</taxon>
        <taxon>Pseudomonadati</taxon>
        <taxon>Pseudomonadota</taxon>
        <taxon>Betaproteobacteria</taxon>
        <taxon>Burkholderiales</taxon>
        <taxon>Sphaerotilaceae</taxon>
        <taxon>Pseudaquabacterium</taxon>
    </lineage>
</organism>
<name>A0ABX2EK85_9BURK</name>
<dbReference type="EMBL" id="JABRWJ010000005">
    <property type="protein sequence ID" value="NRF68981.1"/>
    <property type="molecule type" value="Genomic_DNA"/>
</dbReference>
<keyword evidence="1" id="KW-0902">Two-component regulatory system</keyword>
<accession>A0ABX2EK85</accession>
<dbReference type="SUPFAM" id="SSF47226">
    <property type="entry name" value="Histidine-containing phosphotransfer domain, HPT domain"/>
    <property type="match status" value="1"/>
</dbReference>
<sequence length="117" mass="11927">MNLTVIDRSVFADLQRLTGADFVADLVGTFGEEAPPLIDELRAARAAGAAERFRRAAHSLKSNANAFGAVGLAERARTLELDGLPPDVSGIDALAAELAAALAALRALASGTSGTPA</sequence>
<dbReference type="InterPro" id="IPR036641">
    <property type="entry name" value="HPT_dom_sf"/>
</dbReference>
<evidence type="ECO:0000259" key="3">
    <source>
        <dbReference type="PROSITE" id="PS50894"/>
    </source>
</evidence>
<protein>
    <submittedName>
        <fullName evidence="4">Hpt domain-containing protein</fullName>
    </submittedName>
</protein>
<evidence type="ECO:0000256" key="2">
    <source>
        <dbReference type="PROSITE-ProRule" id="PRU00110"/>
    </source>
</evidence>
<gene>
    <name evidence="4" type="ORF">HLB44_18460</name>
</gene>
<comment type="caution">
    <text evidence="4">The sequence shown here is derived from an EMBL/GenBank/DDBJ whole genome shotgun (WGS) entry which is preliminary data.</text>
</comment>
<evidence type="ECO:0000256" key="1">
    <source>
        <dbReference type="ARBA" id="ARBA00023012"/>
    </source>
</evidence>
<dbReference type="Proteomes" id="UP000737171">
    <property type="component" value="Unassembled WGS sequence"/>
</dbReference>
<feature type="domain" description="HPt" evidence="3">
    <location>
        <begin position="19"/>
        <end position="108"/>
    </location>
</feature>
<evidence type="ECO:0000313" key="5">
    <source>
        <dbReference type="Proteomes" id="UP000737171"/>
    </source>
</evidence>
<keyword evidence="5" id="KW-1185">Reference proteome</keyword>
<feature type="modified residue" description="Phosphohistidine" evidence="2">
    <location>
        <position position="58"/>
    </location>
</feature>
<dbReference type="Gene3D" id="1.20.120.160">
    <property type="entry name" value="HPT domain"/>
    <property type="match status" value="1"/>
</dbReference>
<dbReference type="Pfam" id="PF01627">
    <property type="entry name" value="Hpt"/>
    <property type="match status" value="1"/>
</dbReference>
<dbReference type="InterPro" id="IPR008207">
    <property type="entry name" value="Sig_transdc_His_kin_Hpt_dom"/>
</dbReference>
<evidence type="ECO:0000313" key="4">
    <source>
        <dbReference type="EMBL" id="NRF68981.1"/>
    </source>
</evidence>
<proteinExistence type="predicted"/>